<proteinExistence type="predicted"/>
<name>A0A2P2JI53_RHIMU</name>
<dbReference type="EMBL" id="GGEC01012666">
    <property type="protein sequence ID" value="MBW93149.1"/>
    <property type="molecule type" value="Transcribed_RNA"/>
</dbReference>
<evidence type="ECO:0000313" key="1">
    <source>
        <dbReference type="EMBL" id="MBW93149.1"/>
    </source>
</evidence>
<protein>
    <submittedName>
        <fullName evidence="1">Uncharacterized protein</fullName>
    </submittedName>
</protein>
<accession>A0A2P2JI53</accession>
<reference evidence="1" key="1">
    <citation type="submission" date="2018-02" db="EMBL/GenBank/DDBJ databases">
        <title>Rhizophora mucronata_Transcriptome.</title>
        <authorList>
            <person name="Meera S.P."/>
            <person name="Sreeshan A."/>
            <person name="Augustine A."/>
        </authorList>
    </citation>
    <scope>NUCLEOTIDE SEQUENCE</scope>
    <source>
        <tissue evidence="1">Leaf</tissue>
    </source>
</reference>
<sequence length="32" mass="3494">MESLGKLENLLLVCGCHCGLNTLVFMLGRSIE</sequence>
<organism evidence="1">
    <name type="scientific">Rhizophora mucronata</name>
    <name type="common">Asiatic mangrove</name>
    <dbReference type="NCBI Taxonomy" id="61149"/>
    <lineage>
        <taxon>Eukaryota</taxon>
        <taxon>Viridiplantae</taxon>
        <taxon>Streptophyta</taxon>
        <taxon>Embryophyta</taxon>
        <taxon>Tracheophyta</taxon>
        <taxon>Spermatophyta</taxon>
        <taxon>Magnoliopsida</taxon>
        <taxon>eudicotyledons</taxon>
        <taxon>Gunneridae</taxon>
        <taxon>Pentapetalae</taxon>
        <taxon>rosids</taxon>
        <taxon>fabids</taxon>
        <taxon>Malpighiales</taxon>
        <taxon>Rhizophoraceae</taxon>
        <taxon>Rhizophora</taxon>
    </lineage>
</organism>
<dbReference type="AlphaFoldDB" id="A0A2P2JI53"/>